<protein>
    <submittedName>
        <fullName evidence="1">Uncharacterized protein</fullName>
    </submittedName>
</protein>
<comment type="caution">
    <text evidence="1">The sequence shown here is derived from an EMBL/GenBank/DDBJ whole genome shotgun (WGS) entry which is preliminary data.</text>
</comment>
<organism evidence="1 2">
    <name type="scientific">Artemisia annua</name>
    <name type="common">Sweet wormwood</name>
    <dbReference type="NCBI Taxonomy" id="35608"/>
    <lineage>
        <taxon>Eukaryota</taxon>
        <taxon>Viridiplantae</taxon>
        <taxon>Streptophyta</taxon>
        <taxon>Embryophyta</taxon>
        <taxon>Tracheophyta</taxon>
        <taxon>Spermatophyta</taxon>
        <taxon>Magnoliopsida</taxon>
        <taxon>eudicotyledons</taxon>
        <taxon>Gunneridae</taxon>
        <taxon>Pentapetalae</taxon>
        <taxon>asterids</taxon>
        <taxon>campanulids</taxon>
        <taxon>Asterales</taxon>
        <taxon>Asteraceae</taxon>
        <taxon>Asteroideae</taxon>
        <taxon>Anthemideae</taxon>
        <taxon>Artemisiinae</taxon>
        <taxon>Artemisia</taxon>
    </lineage>
</organism>
<gene>
    <name evidence="1" type="ORF">CTI12_AA366300</name>
</gene>
<accession>A0A2U1MLM1</accession>
<dbReference type="EMBL" id="PKPP01004927">
    <property type="protein sequence ID" value="PWA62171.1"/>
    <property type="molecule type" value="Genomic_DNA"/>
</dbReference>
<proteinExistence type="predicted"/>
<dbReference type="OrthoDB" id="5977668at2759"/>
<keyword evidence="2" id="KW-1185">Reference proteome</keyword>
<dbReference type="Proteomes" id="UP000245207">
    <property type="component" value="Unassembled WGS sequence"/>
</dbReference>
<dbReference type="AlphaFoldDB" id="A0A2U1MLM1"/>
<reference evidence="1 2" key="1">
    <citation type="journal article" date="2018" name="Mol. Plant">
        <title>The genome of Artemisia annua provides insight into the evolution of Asteraceae family and artemisinin biosynthesis.</title>
        <authorList>
            <person name="Shen Q."/>
            <person name="Zhang L."/>
            <person name="Liao Z."/>
            <person name="Wang S."/>
            <person name="Yan T."/>
            <person name="Shi P."/>
            <person name="Liu M."/>
            <person name="Fu X."/>
            <person name="Pan Q."/>
            <person name="Wang Y."/>
            <person name="Lv Z."/>
            <person name="Lu X."/>
            <person name="Zhang F."/>
            <person name="Jiang W."/>
            <person name="Ma Y."/>
            <person name="Chen M."/>
            <person name="Hao X."/>
            <person name="Li L."/>
            <person name="Tang Y."/>
            <person name="Lv G."/>
            <person name="Zhou Y."/>
            <person name="Sun X."/>
            <person name="Brodelius P.E."/>
            <person name="Rose J.K.C."/>
            <person name="Tang K."/>
        </authorList>
    </citation>
    <scope>NUCLEOTIDE SEQUENCE [LARGE SCALE GENOMIC DNA]</scope>
    <source>
        <strain evidence="2">cv. Huhao1</strain>
        <tissue evidence="1">Leaf</tissue>
    </source>
</reference>
<evidence type="ECO:0000313" key="1">
    <source>
        <dbReference type="EMBL" id="PWA62171.1"/>
    </source>
</evidence>
<sequence>MSNSYSAGLPDTLNLMNVYVAPRNGLLNGKDQLIRVYFVQQVLMSIGKQWKELLDYNDIIGFIFHIILTRSIFQRTAKAFLADNLHCRLVGYSMSITPFLEINGEKNRWNIKVKITTLWNFTNNNQFRLRDCAKEDYFGGHAKTVTMDDGVDLELGFMDDVKTFMPNWVVSLDQGNGCEWGSHFTSPRNGTKKWSRYPINVLELHKTNTNGSNTRVDNACSLTVLLFPRLTGELYIKGT</sequence>
<evidence type="ECO:0000313" key="2">
    <source>
        <dbReference type="Proteomes" id="UP000245207"/>
    </source>
</evidence>
<name>A0A2U1MLM1_ARTAN</name>